<proteinExistence type="predicted"/>
<dbReference type="InterPro" id="IPR050316">
    <property type="entry name" value="Tyrosinase/Hemocyanin"/>
</dbReference>
<dbReference type="AlphaFoldDB" id="A0A1G9MEV9"/>
<dbReference type="Proteomes" id="UP000198901">
    <property type="component" value="Unassembled WGS sequence"/>
</dbReference>
<dbReference type="PROSITE" id="PS00498">
    <property type="entry name" value="TYROSINASE_2"/>
    <property type="match status" value="1"/>
</dbReference>
<dbReference type="InterPro" id="IPR002227">
    <property type="entry name" value="Tyrosinase_Cu-bd"/>
</dbReference>
<dbReference type="InterPro" id="IPR057190">
    <property type="entry name" value="DUF7868"/>
</dbReference>
<evidence type="ECO:0000256" key="2">
    <source>
        <dbReference type="ARBA" id="ARBA00023008"/>
    </source>
</evidence>
<dbReference type="PANTHER" id="PTHR11474">
    <property type="entry name" value="TYROSINASE FAMILY MEMBER"/>
    <property type="match status" value="1"/>
</dbReference>
<feature type="domain" description="Tyrosinase copper-binding" evidence="3">
    <location>
        <begin position="98"/>
        <end position="115"/>
    </location>
</feature>
<evidence type="ECO:0000259" key="3">
    <source>
        <dbReference type="PROSITE" id="PS00497"/>
    </source>
</evidence>
<dbReference type="GO" id="GO:0046872">
    <property type="term" value="F:metal ion binding"/>
    <property type="evidence" value="ECO:0007669"/>
    <property type="project" value="UniProtKB-KW"/>
</dbReference>
<dbReference type="InterPro" id="IPR008922">
    <property type="entry name" value="Di-copper_centre_dom_sf"/>
</dbReference>
<name>A0A1G9MEV9_9BACT</name>
<dbReference type="PROSITE" id="PS00497">
    <property type="entry name" value="TYROSINASE_1"/>
    <property type="match status" value="1"/>
</dbReference>
<protein>
    <submittedName>
        <fullName evidence="5">Tyrosinase</fullName>
    </submittedName>
</protein>
<evidence type="ECO:0000259" key="4">
    <source>
        <dbReference type="PROSITE" id="PS00498"/>
    </source>
</evidence>
<evidence type="ECO:0000313" key="5">
    <source>
        <dbReference type="EMBL" id="SDL72802.1"/>
    </source>
</evidence>
<dbReference type="RefSeq" id="WP_093200063.1">
    <property type="nucleotide sequence ID" value="NZ_FNGS01000003.1"/>
</dbReference>
<keyword evidence="2" id="KW-0186">Copper</keyword>
<keyword evidence="6" id="KW-1185">Reference proteome</keyword>
<sequence length="534" mass="58081">MATYLRHNAWNNGGNFTNLDLFWYAKGVEKMMSRGLNDPASWWFYAAIHGEYVNPNTPWYPRPPAFPAWGYITAPPRVPTSPLPAPASLSLYWNQCQHGSWYFLPWHRGYLMALEVQLRTDIVSLGGPSTWALPYWDYFGGTNGNQYQMPPAFAARTLPDGSLNALYVSMRYGPDGNRNIYVPTPAGAAAHPGDPNFQYGIVTKDALKNNLFTGSNAVTPPPGFGGPETGFSHSGRAHGNFESNPHDLVHVYVGGQVSDTDYGLMADPGTAALDPIFYLHHCNIDRLWGVWNASGNANPTSAAWLNGPATRKFAMPTPNGQPWYYTPAQVQNLSNLNYSYQELQAQPIPHAPIVAKRLEMLGATEATAKATSEAATTAVPKQPELLGASAGPLTLTGKGAHTTVKLDATERQHTLKSFALAADHLPDKAFLKLENVRGTFDATALSIYVPTTGGKELLAGTVGLFGLRRASVPDGEHAGEGLTFILDITPIIDQLHLSNGLSGDTIPVDIVPNRPLPENTEIQVGRVSVYRQEF</sequence>
<keyword evidence="1" id="KW-0479">Metal-binding</keyword>
<dbReference type="PRINTS" id="PR00092">
    <property type="entry name" value="TYROSINASE"/>
</dbReference>
<dbReference type="SUPFAM" id="SSF48056">
    <property type="entry name" value="Di-copper centre-containing domain"/>
    <property type="match status" value="1"/>
</dbReference>
<dbReference type="GO" id="GO:0016491">
    <property type="term" value="F:oxidoreductase activity"/>
    <property type="evidence" value="ECO:0007669"/>
    <property type="project" value="InterPro"/>
</dbReference>
<feature type="domain" description="Tyrosinase copper-binding" evidence="4">
    <location>
        <begin position="274"/>
        <end position="285"/>
    </location>
</feature>
<organism evidence="5 6">
    <name type="scientific">Siphonobacter aquaeclarae</name>
    <dbReference type="NCBI Taxonomy" id="563176"/>
    <lineage>
        <taxon>Bacteria</taxon>
        <taxon>Pseudomonadati</taxon>
        <taxon>Bacteroidota</taxon>
        <taxon>Cytophagia</taxon>
        <taxon>Cytophagales</taxon>
        <taxon>Cytophagaceae</taxon>
        <taxon>Siphonobacter</taxon>
    </lineage>
</organism>
<dbReference type="PANTHER" id="PTHR11474:SF76">
    <property type="entry name" value="SHKT DOMAIN-CONTAINING PROTEIN"/>
    <property type="match status" value="1"/>
</dbReference>
<dbReference type="Pfam" id="PF00264">
    <property type="entry name" value="Tyrosinase"/>
    <property type="match status" value="1"/>
</dbReference>
<dbReference type="STRING" id="563176.SAMN04488090_1574"/>
<dbReference type="Gene3D" id="1.10.1280.10">
    <property type="entry name" value="Di-copper center containing domain from catechol oxidase"/>
    <property type="match status" value="1"/>
</dbReference>
<accession>A0A1G9MEV9</accession>
<evidence type="ECO:0000313" key="6">
    <source>
        <dbReference type="Proteomes" id="UP000198901"/>
    </source>
</evidence>
<gene>
    <name evidence="5" type="ORF">SAMN04488090_1574</name>
</gene>
<dbReference type="EMBL" id="FNGS01000003">
    <property type="protein sequence ID" value="SDL72802.1"/>
    <property type="molecule type" value="Genomic_DNA"/>
</dbReference>
<dbReference type="Pfam" id="PF25271">
    <property type="entry name" value="DUF7868"/>
    <property type="match status" value="1"/>
</dbReference>
<evidence type="ECO:0000256" key="1">
    <source>
        <dbReference type="ARBA" id="ARBA00022723"/>
    </source>
</evidence>
<reference evidence="5 6" key="1">
    <citation type="submission" date="2016-10" db="EMBL/GenBank/DDBJ databases">
        <authorList>
            <person name="de Groot N.N."/>
        </authorList>
    </citation>
    <scope>NUCLEOTIDE SEQUENCE [LARGE SCALE GENOMIC DNA]</scope>
    <source>
        <strain evidence="5 6">DSM 21668</strain>
    </source>
</reference>
<dbReference type="OrthoDB" id="2874181at2"/>